<evidence type="ECO:0000256" key="6">
    <source>
        <dbReference type="ARBA" id="ARBA00023229"/>
    </source>
</evidence>
<evidence type="ECO:0000256" key="5">
    <source>
        <dbReference type="ARBA" id="ARBA00022842"/>
    </source>
</evidence>
<dbReference type="PROSITE" id="PS00444">
    <property type="entry name" value="POLYPRENYL_SYNTHASE_2"/>
    <property type="match status" value="1"/>
</dbReference>
<dbReference type="Gene3D" id="1.10.600.10">
    <property type="entry name" value="Farnesyl Diphosphate Synthase"/>
    <property type="match status" value="1"/>
</dbReference>
<comment type="caution">
    <text evidence="8">The sequence shown here is derived from an EMBL/GenBank/DDBJ whole genome shotgun (WGS) entry which is preliminary data.</text>
</comment>
<evidence type="ECO:0000313" key="8">
    <source>
        <dbReference type="EMBL" id="MBB5200965.1"/>
    </source>
</evidence>
<keyword evidence="9" id="KW-1185">Reference proteome</keyword>
<protein>
    <submittedName>
        <fullName evidence="8">Farnesyl diphosphate synthase</fullName>
        <ecNumber evidence="8">2.5.1.1</ecNumber>
        <ecNumber evidence="8">2.5.1.10</ecNumber>
    </submittedName>
</protein>
<organism evidence="8 9">
    <name type="scientific">Glaciimonas immobilis</name>
    <dbReference type="NCBI Taxonomy" id="728004"/>
    <lineage>
        <taxon>Bacteria</taxon>
        <taxon>Pseudomonadati</taxon>
        <taxon>Pseudomonadota</taxon>
        <taxon>Betaproteobacteria</taxon>
        <taxon>Burkholderiales</taxon>
        <taxon>Oxalobacteraceae</taxon>
        <taxon>Glaciimonas</taxon>
    </lineage>
</organism>
<evidence type="ECO:0000313" key="9">
    <source>
        <dbReference type="Proteomes" id="UP000571084"/>
    </source>
</evidence>
<dbReference type="EC" id="2.5.1.10" evidence="8"/>
<dbReference type="Proteomes" id="UP000571084">
    <property type="component" value="Unassembled WGS sequence"/>
</dbReference>
<dbReference type="SFLD" id="SFLDS00005">
    <property type="entry name" value="Isoprenoid_Synthase_Type_I"/>
    <property type="match status" value="1"/>
</dbReference>
<dbReference type="GO" id="GO:0005737">
    <property type="term" value="C:cytoplasm"/>
    <property type="evidence" value="ECO:0007669"/>
    <property type="project" value="UniProtKB-ARBA"/>
</dbReference>
<dbReference type="CDD" id="cd00685">
    <property type="entry name" value="Trans_IPPS_HT"/>
    <property type="match status" value="1"/>
</dbReference>
<gene>
    <name evidence="8" type="ORF">HNR39_002807</name>
</gene>
<comment type="similarity">
    <text evidence="2 7">Belongs to the FPP/GGPP synthase family.</text>
</comment>
<dbReference type="InterPro" id="IPR033749">
    <property type="entry name" value="Polyprenyl_synt_CS"/>
</dbReference>
<dbReference type="InterPro" id="IPR008949">
    <property type="entry name" value="Isoprenoid_synthase_dom_sf"/>
</dbReference>
<dbReference type="InterPro" id="IPR053378">
    <property type="entry name" value="Prenyl_diphosphate_synthase"/>
</dbReference>
<dbReference type="GO" id="GO:0046872">
    <property type="term" value="F:metal ion binding"/>
    <property type="evidence" value="ECO:0007669"/>
    <property type="project" value="UniProtKB-KW"/>
</dbReference>
<evidence type="ECO:0000256" key="3">
    <source>
        <dbReference type="ARBA" id="ARBA00022679"/>
    </source>
</evidence>
<proteinExistence type="inferred from homology"/>
<keyword evidence="5" id="KW-0460">Magnesium</keyword>
<dbReference type="SUPFAM" id="SSF48576">
    <property type="entry name" value="Terpenoid synthases"/>
    <property type="match status" value="1"/>
</dbReference>
<keyword evidence="4" id="KW-0479">Metal-binding</keyword>
<dbReference type="PROSITE" id="PS00723">
    <property type="entry name" value="POLYPRENYL_SYNTHASE_1"/>
    <property type="match status" value="1"/>
</dbReference>
<reference evidence="8 9" key="1">
    <citation type="submission" date="2020-08" db="EMBL/GenBank/DDBJ databases">
        <title>Genomic Encyclopedia of Type Strains, Phase IV (KMG-IV): sequencing the most valuable type-strain genomes for metagenomic binning, comparative biology and taxonomic classification.</title>
        <authorList>
            <person name="Goeker M."/>
        </authorList>
    </citation>
    <scope>NUCLEOTIDE SEQUENCE [LARGE SCALE GENOMIC DNA]</scope>
    <source>
        <strain evidence="8 9">DSM 23240</strain>
    </source>
</reference>
<keyword evidence="3 7" id="KW-0808">Transferase</keyword>
<evidence type="ECO:0000256" key="2">
    <source>
        <dbReference type="ARBA" id="ARBA00006706"/>
    </source>
</evidence>
<evidence type="ECO:0000256" key="7">
    <source>
        <dbReference type="RuleBase" id="RU004466"/>
    </source>
</evidence>
<sequence length="318" mass="33670">MTADDQTHNAIELTDGQEGAALHNDFSDWMRHVQAITEAALIAFLPAATASPVRLHQAMRYAALGGGKRIRPLLAFAAGELFDAPDAMVQRAAVAVELIHAYSLVHDDMPCMDDDAMRRGKPTVHVQFDDATALLVGDALQSQAFTVLAAIVESVDPTRQIAMLRLLADAAGSAGMCGGQAIDLDSVGVHLSLDALELMHRLKTGALLRASVLLGATSGKTLSRPETQALEAYCTAIGLAFQVVDDILDATADSATLGKTAGKDAANNKPTYVSILGLTESEKLADKLRNDAHAAVAPFGDKARRLRELADLIVQRKA</sequence>
<dbReference type="AlphaFoldDB" id="A0A840RT21"/>
<evidence type="ECO:0000256" key="1">
    <source>
        <dbReference type="ARBA" id="ARBA00001946"/>
    </source>
</evidence>
<dbReference type="NCBIfam" id="NF045485">
    <property type="entry name" value="FPPsyn"/>
    <property type="match status" value="1"/>
</dbReference>
<dbReference type="GO" id="GO:0004161">
    <property type="term" value="F:dimethylallyltranstransferase activity"/>
    <property type="evidence" value="ECO:0007669"/>
    <property type="project" value="UniProtKB-EC"/>
</dbReference>
<keyword evidence="6" id="KW-0414">Isoprene biosynthesis</keyword>
<evidence type="ECO:0000256" key="4">
    <source>
        <dbReference type="ARBA" id="ARBA00022723"/>
    </source>
</evidence>
<dbReference type="GO" id="GO:0016114">
    <property type="term" value="P:terpenoid biosynthetic process"/>
    <property type="evidence" value="ECO:0007669"/>
    <property type="project" value="UniProtKB-ARBA"/>
</dbReference>
<dbReference type="PANTHER" id="PTHR43281:SF1">
    <property type="entry name" value="FARNESYL DIPHOSPHATE SYNTHASE"/>
    <property type="match status" value="1"/>
</dbReference>
<dbReference type="EMBL" id="JACHHQ010000005">
    <property type="protein sequence ID" value="MBB5200965.1"/>
    <property type="molecule type" value="Genomic_DNA"/>
</dbReference>
<dbReference type="Pfam" id="PF00348">
    <property type="entry name" value="polyprenyl_synt"/>
    <property type="match status" value="1"/>
</dbReference>
<dbReference type="EC" id="2.5.1.1" evidence="8"/>
<dbReference type="FunFam" id="1.10.600.10:FF:000001">
    <property type="entry name" value="Geranylgeranyl diphosphate synthase"/>
    <property type="match status" value="1"/>
</dbReference>
<dbReference type="PANTHER" id="PTHR43281">
    <property type="entry name" value="FARNESYL DIPHOSPHATE SYNTHASE"/>
    <property type="match status" value="1"/>
</dbReference>
<dbReference type="SFLD" id="SFLDG01017">
    <property type="entry name" value="Polyprenyl_Transferase_Like"/>
    <property type="match status" value="1"/>
</dbReference>
<accession>A0A840RT21</accession>
<comment type="cofactor">
    <cofactor evidence="1">
        <name>Mg(2+)</name>
        <dbReference type="ChEBI" id="CHEBI:18420"/>
    </cofactor>
</comment>
<dbReference type="InterPro" id="IPR000092">
    <property type="entry name" value="Polyprenyl_synt"/>
</dbReference>
<dbReference type="GO" id="GO:0004337">
    <property type="term" value="F:(2E,6E)-farnesyl diphosphate synthase activity"/>
    <property type="evidence" value="ECO:0007669"/>
    <property type="project" value="UniProtKB-EC"/>
</dbReference>
<name>A0A840RT21_9BURK</name>